<sequence length="187" mass="20542">MPDNSSLHTIKAHATTVVGAGGAVYAADQLVKCFEDDDESTTSHLMKASVGAAVAVGAYEMLSKDNKSLPEYRSLFKKKYSHHHHHEAEKATSEEEEKSRYSIENETTEKRLVRRERSSSLSSSASSSSVEEESGHKRRLAEELVGAYSLGKQLLGDKKHRITHLVADAVGAAALLKEVNLHDLRNK</sequence>
<keyword evidence="3" id="KW-1185">Reference proteome</keyword>
<feature type="compositionally biased region" description="Basic and acidic residues" evidence="1">
    <location>
        <begin position="86"/>
        <end position="118"/>
    </location>
</feature>
<dbReference type="EMBL" id="BLJY01000010">
    <property type="protein sequence ID" value="GFF19631.1"/>
    <property type="molecule type" value="Genomic_DNA"/>
</dbReference>
<evidence type="ECO:0000313" key="3">
    <source>
        <dbReference type="Proteomes" id="UP000452235"/>
    </source>
</evidence>
<protein>
    <submittedName>
        <fullName evidence="2">Uncharacterized protein</fullName>
    </submittedName>
</protein>
<dbReference type="OrthoDB" id="4155163at2759"/>
<organism evidence="2 3">
    <name type="scientific">Aspergillus terreus</name>
    <dbReference type="NCBI Taxonomy" id="33178"/>
    <lineage>
        <taxon>Eukaryota</taxon>
        <taxon>Fungi</taxon>
        <taxon>Dikarya</taxon>
        <taxon>Ascomycota</taxon>
        <taxon>Pezizomycotina</taxon>
        <taxon>Eurotiomycetes</taxon>
        <taxon>Eurotiomycetidae</taxon>
        <taxon>Eurotiales</taxon>
        <taxon>Aspergillaceae</taxon>
        <taxon>Aspergillus</taxon>
        <taxon>Aspergillus subgen. Circumdati</taxon>
    </lineage>
</organism>
<gene>
    <name evidence="2" type="ORF">ATEIFO6365_0010041100</name>
</gene>
<comment type="caution">
    <text evidence="2">The sequence shown here is derived from an EMBL/GenBank/DDBJ whole genome shotgun (WGS) entry which is preliminary data.</text>
</comment>
<dbReference type="VEuPathDB" id="FungiDB:ATEG_08895"/>
<reference evidence="2 3" key="1">
    <citation type="submission" date="2020-01" db="EMBL/GenBank/DDBJ databases">
        <title>Aspergillus terreus IFO 6365 whole genome shotgun sequence.</title>
        <authorList>
            <person name="Kanamasa S."/>
            <person name="Takahashi H."/>
        </authorList>
    </citation>
    <scope>NUCLEOTIDE SEQUENCE [LARGE SCALE GENOMIC DNA]</scope>
    <source>
        <strain evidence="2 3">IFO 6365</strain>
    </source>
</reference>
<evidence type="ECO:0000313" key="2">
    <source>
        <dbReference type="EMBL" id="GFF19631.1"/>
    </source>
</evidence>
<dbReference type="Proteomes" id="UP000452235">
    <property type="component" value="Unassembled WGS sequence"/>
</dbReference>
<evidence type="ECO:0000256" key="1">
    <source>
        <dbReference type="SAM" id="MobiDB-lite"/>
    </source>
</evidence>
<proteinExistence type="predicted"/>
<accession>A0A5M3ZBC1</accession>
<name>A0A5M3ZBC1_ASPTE</name>
<feature type="compositionally biased region" description="Low complexity" evidence="1">
    <location>
        <begin position="119"/>
        <end position="129"/>
    </location>
</feature>
<dbReference type="AlphaFoldDB" id="A0A5M3ZBC1"/>
<feature type="region of interest" description="Disordered" evidence="1">
    <location>
        <begin position="83"/>
        <end position="138"/>
    </location>
</feature>